<dbReference type="EMBL" id="GEFM01003987">
    <property type="protein sequence ID" value="JAP71809.1"/>
    <property type="molecule type" value="mRNA"/>
</dbReference>
<feature type="transmembrane region" description="Helical" evidence="7">
    <location>
        <begin position="36"/>
        <end position="53"/>
    </location>
</feature>
<keyword evidence="4 7" id="KW-0812">Transmembrane</keyword>
<dbReference type="AlphaFoldDB" id="A0A131XXS1"/>
<protein>
    <recommendedName>
        <fullName evidence="7">XK-related protein</fullName>
    </recommendedName>
</protein>
<dbReference type="PANTHER" id="PTHR16024">
    <property type="entry name" value="XK-RELATED PROTEIN"/>
    <property type="match status" value="1"/>
</dbReference>
<evidence type="ECO:0000256" key="2">
    <source>
        <dbReference type="ARBA" id="ARBA00008789"/>
    </source>
</evidence>
<dbReference type="Pfam" id="PF09815">
    <property type="entry name" value="XK-related"/>
    <property type="match status" value="1"/>
</dbReference>
<evidence type="ECO:0000256" key="6">
    <source>
        <dbReference type="ARBA" id="ARBA00023136"/>
    </source>
</evidence>
<dbReference type="GO" id="GO:0070782">
    <property type="term" value="P:phosphatidylserine exposure on apoptotic cell surface"/>
    <property type="evidence" value="ECO:0007669"/>
    <property type="project" value="TreeGrafter"/>
</dbReference>
<feature type="compositionally biased region" description="Basic and acidic residues" evidence="8">
    <location>
        <begin position="1"/>
        <end position="17"/>
    </location>
</feature>
<dbReference type="InterPro" id="IPR050895">
    <property type="entry name" value="XK-related_scramblase"/>
</dbReference>
<feature type="transmembrane region" description="Helical" evidence="7">
    <location>
        <begin position="297"/>
        <end position="315"/>
    </location>
</feature>
<dbReference type="GO" id="GO:0043652">
    <property type="term" value="P:engulfment of apoptotic cell"/>
    <property type="evidence" value="ECO:0007669"/>
    <property type="project" value="TreeGrafter"/>
</dbReference>
<evidence type="ECO:0000256" key="3">
    <source>
        <dbReference type="ARBA" id="ARBA00022475"/>
    </source>
</evidence>
<comment type="subcellular location">
    <subcellularLocation>
        <location evidence="1">Cell membrane</location>
        <topology evidence="1">Multi-pass membrane protein</topology>
    </subcellularLocation>
    <subcellularLocation>
        <location evidence="7">Membrane</location>
        <topology evidence="7">Multi-pass membrane protein</topology>
    </subcellularLocation>
</comment>
<feature type="transmembrane region" description="Helical" evidence="7">
    <location>
        <begin position="265"/>
        <end position="285"/>
    </location>
</feature>
<dbReference type="PANTHER" id="PTHR16024:SF6">
    <property type="entry name" value="XK-RELATED PROTEIN"/>
    <property type="match status" value="1"/>
</dbReference>
<dbReference type="GO" id="GO:1902742">
    <property type="term" value="P:apoptotic process involved in development"/>
    <property type="evidence" value="ECO:0007669"/>
    <property type="project" value="TreeGrafter"/>
</dbReference>
<reference evidence="9" key="1">
    <citation type="submission" date="2016-02" db="EMBL/GenBank/DDBJ databases">
        <title>RNAseq analyses of the midgut from blood- or serum-fed Ixodes ricinus ticks.</title>
        <authorList>
            <person name="Perner J."/>
            <person name="Provaznik J."/>
            <person name="Schrenkova J."/>
            <person name="Urbanova V."/>
            <person name="Ribeiro J.M."/>
            <person name="Kopacek P."/>
        </authorList>
    </citation>
    <scope>NUCLEOTIDE SEQUENCE</scope>
    <source>
        <tissue evidence="9">Gut</tissue>
    </source>
</reference>
<evidence type="ECO:0000256" key="8">
    <source>
        <dbReference type="SAM" id="MobiDB-lite"/>
    </source>
</evidence>
<name>A0A131XXS1_IXORI</name>
<comment type="similarity">
    <text evidence="2 7">Belongs to the XK family.</text>
</comment>
<organism evidence="9">
    <name type="scientific">Ixodes ricinus</name>
    <name type="common">Common tick</name>
    <name type="synonym">Acarus ricinus</name>
    <dbReference type="NCBI Taxonomy" id="34613"/>
    <lineage>
        <taxon>Eukaryota</taxon>
        <taxon>Metazoa</taxon>
        <taxon>Ecdysozoa</taxon>
        <taxon>Arthropoda</taxon>
        <taxon>Chelicerata</taxon>
        <taxon>Arachnida</taxon>
        <taxon>Acari</taxon>
        <taxon>Parasitiformes</taxon>
        <taxon>Ixodida</taxon>
        <taxon>Ixodoidea</taxon>
        <taxon>Ixodidae</taxon>
        <taxon>Ixodinae</taxon>
        <taxon>Ixodes</taxon>
    </lineage>
</organism>
<keyword evidence="5 7" id="KW-1133">Transmembrane helix</keyword>
<dbReference type="GO" id="GO:0005886">
    <property type="term" value="C:plasma membrane"/>
    <property type="evidence" value="ECO:0007669"/>
    <property type="project" value="UniProtKB-SubCell"/>
</dbReference>
<evidence type="ECO:0000256" key="1">
    <source>
        <dbReference type="ARBA" id="ARBA00004651"/>
    </source>
</evidence>
<evidence type="ECO:0000256" key="4">
    <source>
        <dbReference type="ARBA" id="ARBA00022692"/>
    </source>
</evidence>
<sequence>MGRDFQQDPDRDPRCGEDLPTPARSSVRSSFKLRRYTILDSLCVLCSVGSFLFDTGSDIWVAYRHYKDGSLWYFGLTVAFILVPATIMMCFSFRWYLLDLKLKLGTHPSKVEWCIRAVFHILQLGQVVRYVDTLIYGLKSNRNKSEQREFYRRSAEEDVDASMLRLFECFMEATPQLILQICILARDFPHQEEDFWTVVAQNVSIVTSLVSVAWSLASYNKALRLVIEDKANMRWRGAALYFLWRLFVIVPRVLALGLFASLFPLFMFLVCGVRWLLMSAWIISMKTQFYENRVEELVYNLVLGVVFIFCYLNPVDTPTRYRFVIFYVVTFVENSVLLGIFYAYSPTGIWYKFPAVLGGTLCFVLGMAFMLIYYLLLHPTGNIPLILRRNQCSPISRLQIRQDILKEDVLREEVLKKEILGEEMPKEEILRNDVGNDVESPDKPQAAERMSCRCTCAEGMTQC</sequence>
<feature type="transmembrane region" description="Helical" evidence="7">
    <location>
        <begin position="321"/>
        <end position="344"/>
    </location>
</feature>
<evidence type="ECO:0000256" key="5">
    <source>
        <dbReference type="ARBA" id="ARBA00022989"/>
    </source>
</evidence>
<dbReference type="InterPro" id="IPR018629">
    <property type="entry name" value="XK-rel"/>
</dbReference>
<feature type="transmembrane region" description="Helical" evidence="7">
    <location>
        <begin position="73"/>
        <end position="97"/>
    </location>
</feature>
<evidence type="ECO:0000313" key="9">
    <source>
        <dbReference type="EMBL" id="JAP71809.1"/>
    </source>
</evidence>
<feature type="transmembrane region" description="Helical" evidence="7">
    <location>
        <begin position="356"/>
        <end position="376"/>
    </location>
</feature>
<proteinExistence type="evidence at transcript level"/>
<accession>A0A131XXS1</accession>
<evidence type="ECO:0000256" key="7">
    <source>
        <dbReference type="RuleBase" id="RU910716"/>
    </source>
</evidence>
<keyword evidence="3" id="KW-1003">Cell membrane</keyword>
<keyword evidence="6 7" id="KW-0472">Membrane</keyword>
<feature type="region of interest" description="Disordered" evidence="8">
    <location>
        <begin position="1"/>
        <end position="24"/>
    </location>
</feature>